<dbReference type="EMBL" id="LC066373">
    <property type="protein sequence ID" value="BAT26700.1"/>
    <property type="molecule type" value="Genomic_DNA"/>
</dbReference>
<comment type="cofactor">
    <cofactor evidence="2">
        <name>Zn(2+)</name>
        <dbReference type="ChEBI" id="CHEBI:29105"/>
    </cofactor>
</comment>
<evidence type="ECO:0000256" key="7">
    <source>
        <dbReference type="ARBA" id="ARBA00022842"/>
    </source>
</evidence>
<dbReference type="CDD" id="cd03429">
    <property type="entry name" value="NUDIX_NADH_pyrophosphatase_Nudt13"/>
    <property type="match status" value="1"/>
</dbReference>
<dbReference type="Pfam" id="PF00293">
    <property type="entry name" value="NUDIX"/>
    <property type="match status" value="1"/>
</dbReference>
<feature type="domain" description="Nudix hydrolase" evidence="11">
    <location>
        <begin position="179"/>
        <end position="304"/>
    </location>
</feature>
<evidence type="ECO:0000256" key="4">
    <source>
        <dbReference type="ARBA" id="ARBA00012381"/>
    </source>
</evidence>
<name>A0A0P0YYN0_9HYPH</name>
<keyword evidence="5" id="KW-0479">Metal-binding</keyword>
<comment type="catalytic activity">
    <reaction evidence="9">
        <text>a 5'-end NAD(+)-phospho-ribonucleoside in mRNA + H2O = a 5'-end phospho-adenosine-phospho-ribonucleoside in mRNA + beta-nicotinamide D-ribonucleotide + 2 H(+)</text>
        <dbReference type="Rhea" id="RHEA:60876"/>
        <dbReference type="Rhea" id="RHEA-COMP:15698"/>
        <dbReference type="Rhea" id="RHEA-COMP:15719"/>
        <dbReference type="ChEBI" id="CHEBI:14649"/>
        <dbReference type="ChEBI" id="CHEBI:15377"/>
        <dbReference type="ChEBI" id="CHEBI:15378"/>
        <dbReference type="ChEBI" id="CHEBI:144029"/>
        <dbReference type="ChEBI" id="CHEBI:144051"/>
    </reaction>
    <physiologicalReaction direction="left-to-right" evidence="9">
        <dbReference type="Rhea" id="RHEA:60877"/>
    </physiologicalReaction>
</comment>
<organism evidence="12">
    <name type="scientific">Aurantimonas coralicida</name>
    <dbReference type="NCBI Taxonomy" id="182270"/>
    <lineage>
        <taxon>Bacteria</taxon>
        <taxon>Pseudomonadati</taxon>
        <taxon>Pseudomonadota</taxon>
        <taxon>Alphaproteobacteria</taxon>
        <taxon>Hyphomicrobiales</taxon>
        <taxon>Aurantimonadaceae</taxon>
        <taxon>Aurantimonas</taxon>
    </lineage>
</organism>
<keyword evidence="8" id="KW-0520">NAD</keyword>
<dbReference type="PANTHER" id="PTHR42904">
    <property type="entry name" value="NUDIX HYDROLASE, NUDC SUBFAMILY"/>
    <property type="match status" value="1"/>
</dbReference>
<comment type="cofactor">
    <cofactor evidence="1">
        <name>Mg(2+)</name>
        <dbReference type="ChEBI" id="CHEBI:18420"/>
    </cofactor>
</comment>
<dbReference type="PROSITE" id="PS00893">
    <property type="entry name" value="NUDIX_BOX"/>
    <property type="match status" value="1"/>
</dbReference>
<dbReference type="InterPro" id="IPR000086">
    <property type="entry name" value="NUDIX_hydrolase_dom"/>
</dbReference>
<dbReference type="SUPFAM" id="SSF55811">
    <property type="entry name" value="Nudix"/>
    <property type="match status" value="1"/>
</dbReference>
<dbReference type="PRINTS" id="PR00502">
    <property type="entry name" value="NUDIXFAMILY"/>
</dbReference>
<evidence type="ECO:0000256" key="3">
    <source>
        <dbReference type="ARBA" id="ARBA00009595"/>
    </source>
</evidence>
<dbReference type="GO" id="GO:0035529">
    <property type="term" value="F:NADH pyrophosphatase activity"/>
    <property type="evidence" value="ECO:0007669"/>
    <property type="project" value="TreeGrafter"/>
</dbReference>
<evidence type="ECO:0000256" key="9">
    <source>
        <dbReference type="ARBA" id="ARBA00023679"/>
    </source>
</evidence>
<dbReference type="Gene3D" id="3.90.79.20">
    <property type="match status" value="1"/>
</dbReference>
<keyword evidence="7" id="KW-0460">Magnesium</keyword>
<evidence type="ECO:0000256" key="6">
    <source>
        <dbReference type="ARBA" id="ARBA00022801"/>
    </source>
</evidence>
<evidence type="ECO:0000256" key="1">
    <source>
        <dbReference type="ARBA" id="ARBA00001946"/>
    </source>
</evidence>
<dbReference type="PANTHER" id="PTHR42904:SF6">
    <property type="entry name" value="NAD-CAPPED RNA HYDROLASE NUDT12"/>
    <property type="match status" value="1"/>
</dbReference>
<dbReference type="EC" id="3.6.1.22" evidence="4"/>
<dbReference type="GO" id="GO:0046872">
    <property type="term" value="F:metal ion binding"/>
    <property type="evidence" value="ECO:0007669"/>
    <property type="project" value="UniProtKB-KW"/>
</dbReference>
<proteinExistence type="inferred from homology"/>
<accession>A0A0P0YYN0</accession>
<dbReference type="InterPro" id="IPR020476">
    <property type="entry name" value="Nudix_hydrolase"/>
</dbReference>
<evidence type="ECO:0000256" key="10">
    <source>
        <dbReference type="RuleBase" id="RU003476"/>
    </source>
</evidence>
<dbReference type="InterPro" id="IPR020084">
    <property type="entry name" value="NUDIX_hydrolase_CS"/>
</dbReference>
<dbReference type="PROSITE" id="PS51462">
    <property type="entry name" value="NUDIX"/>
    <property type="match status" value="1"/>
</dbReference>
<dbReference type="GO" id="GO:0005829">
    <property type="term" value="C:cytosol"/>
    <property type="evidence" value="ECO:0007669"/>
    <property type="project" value="TreeGrafter"/>
</dbReference>
<sequence length="319" mass="34679">MKDDNQRAAIADLAEVSARTGFAGNTLWRDGERRSDDSLAEALAHDRARIFLATPGGRWLYRTGGPALDVGFARTDAETLGADFSTCILLGFEPDGRPVLAASAPTVTLPAEGLEDNDLRSLAMRASFDPDTEGQLGQAAHLLGWHARNGFCARCGGETRSEAAGYRRRCTRCNDVVFPRTDPVTIMLVHDGAGRCVLGRQPHFPENFWSCLAGFVEAGETVEAAVRRETLEESGLAVASVRYLASQPWPFPGSLMIGCIARASTFEIDFDSDELEACRWFDRAEVQAMLAEAHPEGLALPRRFAIAHHLIKAFADGEV</sequence>
<dbReference type="RefSeq" id="WP_024351619.1">
    <property type="nucleotide sequence ID" value="NZ_BBWN01000030.1"/>
</dbReference>
<dbReference type="Gene3D" id="3.90.79.10">
    <property type="entry name" value="Nucleoside Triphosphate Pyrophosphohydrolase"/>
    <property type="match status" value="1"/>
</dbReference>
<comment type="similarity">
    <text evidence="3">Belongs to the Nudix hydrolase family. NudC subfamily.</text>
</comment>
<evidence type="ECO:0000256" key="2">
    <source>
        <dbReference type="ARBA" id="ARBA00001947"/>
    </source>
</evidence>
<dbReference type="InterPro" id="IPR049734">
    <property type="entry name" value="NudC-like_C"/>
</dbReference>
<reference evidence="12" key="1">
    <citation type="journal article" date="2015" name="Proc. Natl. Acad. Sci. U.S.A.">
        <title>Bacterial clade with the ribosomal RNA operon on a small plasmid rather than the chromosome.</title>
        <authorList>
            <person name="Anda M."/>
            <person name="Ohtsubo Y."/>
            <person name="Okubo T."/>
            <person name="Sugawara M."/>
            <person name="Nagata Y."/>
            <person name="Tsuda M."/>
            <person name="Minamisawa K."/>
            <person name="Mitsui H."/>
        </authorList>
    </citation>
    <scope>NUCLEOTIDE SEQUENCE</scope>
    <source>
        <strain evidence="12">DSM 14790</strain>
    </source>
</reference>
<dbReference type="Pfam" id="PF09297">
    <property type="entry name" value="Zn_ribbon_NUD"/>
    <property type="match status" value="1"/>
</dbReference>
<dbReference type="AlphaFoldDB" id="A0A0P0YYN0"/>
<dbReference type="NCBIfam" id="NF001299">
    <property type="entry name" value="PRK00241.1"/>
    <property type="match status" value="1"/>
</dbReference>
<dbReference type="InterPro" id="IPR015797">
    <property type="entry name" value="NUDIX_hydrolase-like_dom_sf"/>
</dbReference>
<evidence type="ECO:0000256" key="5">
    <source>
        <dbReference type="ARBA" id="ARBA00022723"/>
    </source>
</evidence>
<protein>
    <recommendedName>
        <fullName evidence="4">NAD(+) diphosphatase</fullName>
        <ecNumber evidence="4">3.6.1.22</ecNumber>
    </recommendedName>
</protein>
<dbReference type="InterPro" id="IPR050241">
    <property type="entry name" value="NAD-cap_RNA_hydrolase_NudC"/>
</dbReference>
<dbReference type="GO" id="GO:0019677">
    <property type="term" value="P:NAD+ catabolic process"/>
    <property type="evidence" value="ECO:0007669"/>
    <property type="project" value="TreeGrafter"/>
</dbReference>
<evidence type="ECO:0000313" key="12">
    <source>
        <dbReference type="EMBL" id="BAT26700.1"/>
    </source>
</evidence>
<dbReference type="GO" id="GO:0006742">
    <property type="term" value="P:NADP+ catabolic process"/>
    <property type="evidence" value="ECO:0007669"/>
    <property type="project" value="TreeGrafter"/>
</dbReference>
<dbReference type="InterPro" id="IPR015376">
    <property type="entry name" value="Znr_NADH_PPase"/>
</dbReference>
<evidence type="ECO:0000256" key="8">
    <source>
        <dbReference type="ARBA" id="ARBA00023027"/>
    </source>
</evidence>
<evidence type="ECO:0000259" key="11">
    <source>
        <dbReference type="PROSITE" id="PS51462"/>
    </source>
</evidence>
<keyword evidence="6 10" id="KW-0378">Hydrolase</keyword>